<dbReference type="Gene3D" id="3.40.50.2000">
    <property type="entry name" value="Glycogen Phosphorylase B"/>
    <property type="match status" value="2"/>
</dbReference>
<dbReference type="Proteomes" id="UP000192939">
    <property type="component" value="Unassembled WGS sequence"/>
</dbReference>
<feature type="domain" description="Glycosyltransferase subfamily 4-like N-terminal" evidence="1">
    <location>
        <begin position="18"/>
        <end position="175"/>
    </location>
</feature>
<protein>
    <submittedName>
        <fullName evidence="2">Glycosyltransferase involved in cell wall bisynthesis</fullName>
    </submittedName>
</protein>
<accession>A0ABY1LYE7</accession>
<reference evidence="2 3" key="1">
    <citation type="submission" date="2017-04" db="EMBL/GenBank/DDBJ databases">
        <authorList>
            <person name="Varghese N."/>
            <person name="Submissions S."/>
        </authorList>
    </citation>
    <scope>NUCLEOTIDE SEQUENCE [LARGE SCALE GENOMIC DNA]</scope>
    <source>
        <strain evidence="2 3">J12</strain>
    </source>
</reference>
<evidence type="ECO:0000313" key="2">
    <source>
        <dbReference type="EMBL" id="SMF33416.1"/>
    </source>
</evidence>
<gene>
    <name evidence="2" type="ORF">SAMN02744124_02491</name>
</gene>
<dbReference type="InterPro" id="IPR028098">
    <property type="entry name" value="Glyco_trans_4-like_N"/>
</dbReference>
<proteinExistence type="predicted"/>
<dbReference type="EMBL" id="FXAE01000024">
    <property type="protein sequence ID" value="SMF33416.1"/>
    <property type="molecule type" value="Genomic_DNA"/>
</dbReference>
<comment type="caution">
    <text evidence="2">The sequence shown here is derived from an EMBL/GenBank/DDBJ whole genome shotgun (WGS) entry which is preliminary data.</text>
</comment>
<evidence type="ECO:0000313" key="3">
    <source>
        <dbReference type="Proteomes" id="UP000192939"/>
    </source>
</evidence>
<name>A0ABY1LYE7_9BACL</name>
<organism evidence="2 3">
    <name type="scientific">Paenibacillus barengoltzii J12</name>
    <dbReference type="NCBI Taxonomy" id="935846"/>
    <lineage>
        <taxon>Bacteria</taxon>
        <taxon>Bacillati</taxon>
        <taxon>Bacillota</taxon>
        <taxon>Bacilli</taxon>
        <taxon>Bacillales</taxon>
        <taxon>Paenibacillaceae</taxon>
        <taxon>Paenibacillus</taxon>
    </lineage>
</organism>
<sequence>MKIAYLIHWNEGPESGVAKKVIGQMAEWARSGHEVAFFLFTHRQIRAWEEVLHNVTLAAQVYEKGKGRLPAFRQLLGRIRDWNPDVIYHRYDLYYPGLPKLLKQFPSILEMNTNDLAEMKQLGSKARYGYHLATRSRVLRAAQGFVFVSGEMAEERHYKKYVKDKVIIGNGYALDRVSPAPVVQRDGIRVIFIGSSGQSWQGVDHIAALARMRPSWTFDIVGFAPEDFKEPAPENMLFHGRLDRRDYEPLMYQADVAIGTMALYRKGMNEASPLKVREYLAYGLPVIIGYQDTDFPESVPFLLQLPNASGNLEHHLAEIDAFVQNWRGKRVLREQIQHLDNRVKEIVRLEYMDRIRKKVSQP</sequence>
<keyword evidence="3" id="KW-1185">Reference proteome</keyword>
<dbReference type="Pfam" id="PF13439">
    <property type="entry name" value="Glyco_transf_4"/>
    <property type="match status" value="1"/>
</dbReference>
<dbReference type="SUPFAM" id="SSF53756">
    <property type="entry name" value="UDP-Glycosyltransferase/glycogen phosphorylase"/>
    <property type="match status" value="1"/>
</dbReference>
<evidence type="ECO:0000259" key="1">
    <source>
        <dbReference type="Pfam" id="PF13439"/>
    </source>
</evidence>
<dbReference type="Pfam" id="PF13692">
    <property type="entry name" value="Glyco_trans_1_4"/>
    <property type="match status" value="1"/>
</dbReference>
<dbReference type="RefSeq" id="WP_085279121.1">
    <property type="nucleotide sequence ID" value="NZ_FXAE01000024.1"/>
</dbReference>